<evidence type="ECO:0000313" key="2">
    <source>
        <dbReference type="RefSeq" id="XP_073789540.1"/>
    </source>
</evidence>
<evidence type="ECO:0000313" key="1">
    <source>
        <dbReference type="Proteomes" id="UP000000437"/>
    </source>
</evidence>
<keyword evidence="1" id="KW-1185">Reference proteome</keyword>
<dbReference type="Proteomes" id="UP000000437">
    <property type="component" value="Chromosome 20"/>
</dbReference>
<accession>A0AC58I5M5</accession>
<protein>
    <submittedName>
        <fullName evidence="2">Rho-associated protein kinase 2-like isoform X4</fullName>
    </submittedName>
</protein>
<gene>
    <name evidence="2" type="primary">LOC101883110</name>
</gene>
<reference evidence="2" key="1">
    <citation type="submission" date="2025-08" db="UniProtKB">
        <authorList>
            <consortium name="RefSeq"/>
        </authorList>
    </citation>
    <scope>IDENTIFICATION</scope>
    <source>
        <strain evidence="2">Tuebingen</strain>
        <tissue evidence="2">Fibroblasts and whole tissue</tissue>
    </source>
</reference>
<dbReference type="RefSeq" id="XP_073789540.1">
    <property type="nucleotide sequence ID" value="XM_073933439.1"/>
</dbReference>
<proteinExistence type="predicted"/>
<name>A0AC58I5M5_DANRE</name>
<organism evidence="1 2">
    <name type="scientific">Danio rerio</name>
    <name type="common">Zebrafish</name>
    <name type="synonym">Brachydanio rerio</name>
    <dbReference type="NCBI Taxonomy" id="7955"/>
    <lineage>
        <taxon>Eukaryota</taxon>
        <taxon>Metazoa</taxon>
        <taxon>Chordata</taxon>
        <taxon>Craniata</taxon>
        <taxon>Vertebrata</taxon>
        <taxon>Euteleostomi</taxon>
        <taxon>Actinopterygii</taxon>
        <taxon>Neopterygii</taxon>
        <taxon>Teleostei</taxon>
        <taxon>Ostariophysi</taxon>
        <taxon>Cypriniformes</taxon>
        <taxon>Danionidae</taxon>
        <taxon>Danioninae</taxon>
        <taxon>Danio</taxon>
    </lineage>
</organism>
<sequence length="79" mass="8824">MSTAKEMLLLANSTEEQKKWVSRLLKRVPRKPSTHYPFPSAVASPRSVFTQTFTPSSRQSALYTTAALQQEQLTLVKAG</sequence>